<dbReference type="STRING" id="6945.B7P405"/>
<keyword evidence="6" id="KW-0472">Membrane</keyword>
<dbReference type="FunFam" id="3.40.190.10:FF:000210">
    <property type="entry name" value="Glutamate receptor ionotropic, kainate 1"/>
    <property type="match status" value="1"/>
</dbReference>
<evidence type="ECO:0000256" key="9">
    <source>
        <dbReference type="ARBA" id="ARBA00023286"/>
    </source>
</evidence>
<dbReference type="EMBL" id="ABJB011073743">
    <property type="status" value="NOT_ANNOTATED_CDS"/>
    <property type="molecule type" value="Genomic_DNA"/>
</dbReference>
<evidence type="ECO:0000313" key="13">
    <source>
        <dbReference type="EnsemblMetazoa" id="ISCW015710-PA"/>
    </source>
</evidence>
<dbReference type="Gene3D" id="3.40.50.2300">
    <property type="match status" value="2"/>
</dbReference>
<dbReference type="InterPro" id="IPR001828">
    <property type="entry name" value="ANF_lig-bd_rcpt"/>
</dbReference>
<evidence type="ECO:0000256" key="2">
    <source>
        <dbReference type="ARBA" id="ARBA00022448"/>
    </source>
</evidence>
<dbReference type="SUPFAM" id="SSF53850">
    <property type="entry name" value="Periplasmic binding protein-like II"/>
    <property type="match status" value="1"/>
</dbReference>
<evidence type="ECO:0000256" key="4">
    <source>
        <dbReference type="ARBA" id="ARBA00022989"/>
    </source>
</evidence>
<dbReference type="InterPro" id="IPR019594">
    <property type="entry name" value="Glu/Gly-bd"/>
</dbReference>
<dbReference type="VEuPathDB" id="VectorBase:ISCI015710"/>
<dbReference type="Proteomes" id="UP000001555">
    <property type="component" value="Unassembled WGS sequence"/>
</dbReference>
<evidence type="ECO:0000256" key="8">
    <source>
        <dbReference type="ARBA" id="ARBA00023180"/>
    </source>
</evidence>
<gene>
    <name evidence="12" type="ORF">IscW_ISCW015710</name>
</gene>
<keyword evidence="10" id="KW-0407">Ion channel</keyword>
<dbReference type="InterPro" id="IPR028082">
    <property type="entry name" value="Peripla_BP_I"/>
</dbReference>
<feature type="non-terminal residue" evidence="12">
    <location>
        <position position="1"/>
    </location>
</feature>
<dbReference type="EMBL" id="ABJB010781537">
    <property type="status" value="NOT_ANNOTATED_CDS"/>
    <property type="molecule type" value="Genomic_DNA"/>
</dbReference>
<evidence type="ECO:0000256" key="10">
    <source>
        <dbReference type="ARBA" id="ARBA00023303"/>
    </source>
</evidence>
<dbReference type="Gene3D" id="3.40.190.10">
    <property type="entry name" value="Periplasmic binding protein-like II"/>
    <property type="match status" value="1"/>
</dbReference>
<organism>
    <name type="scientific">Ixodes scapularis</name>
    <name type="common">Black-legged tick</name>
    <name type="synonym">Deer tick</name>
    <dbReference type="NCBI Taxonomy" id="6945"/>
    <lineage>
        <taxon>Eukaryota</taxon>
        <taxon>Metazoa</taxon>
        <taxon>Ecdysozoa</taxon>
        <taxon>Arthropoda</taxon>
        <taxon>Chelicerata</taxon>
        <taxon>Arachnida</taxon>
        <taxon>Acari</taxon>
        <taxon>Parasitiformes</taxon>
        <taxon>Ixodida</taxon>
        <taxon>Ixodoidea</taxon>
        <taxon>Ixodidae</taxon>
        <taxon>Ixodinae</taxon>
        <taxon>Ixodes</taxon>
    </lineage>
</organism>
<evidence type="ECO:0000256" key="5">
    <source>
        <dbReference type="ARBA" id="ARBA00023065"/>
    </source>
</evidence>
<evidence type="ECO:0000313" key="14">
    <source>
        <dbReference type="Proteomes" id="UP000001555"/>
    </source>
</evidence>
<protein>
    <recommendedName>
        <fullName evidence="11">Ionotropic glutamate receptor L-glutamate and glycine-binding domain-containing protein</fullName>
    </recommendedName>
</protein>
<dbReference type="EMBL" id="ABJB010398060">
    <property type="status" value="NOT_ANNOTATED_CDS"/>
    <property type="molecule type" value="Genomic_DNA"/>
</dbReference>
<dbReference type="SUPFAM" id="SSF53822">
    <property type="entry name" value="Periplasmic binding protein-like I"/>
    <property type="match status" value="1"/>
</dbReference>
<dbReference type="EMBL" id="DS632566">
    <property type="protein sequence ID" value="EEC01327.1"/>
    <property type="molecule type" value="Genomic_DNA"/>
</dbReference>
<dbReference type="VEuPathDB" id="VectorBase:ISCW015710"/>
<evidence type="ECO:0000259" key="11">
    <source>
        <dbReference type="SMART" id="SM00918"/>
    </source>
</evidence>
<keyword evidence="9" id="KW-1071">Ligand-gated ion channel</keyword>
<evidence type="ECO:0000313" key="12">
    <source>
        <dbReference type="EMBL" id="EEC01327.1"/>
    </source>
</evidence>
<dbReference type="InParanoid" id="B7P405"/>
<reference evidence="13" key="2">
    <citation type="submission" date="2020-05" db="UniProtKB">
        <authorList>
            <consortium name="EnsemblMetazoa"/>
        </authorList>
    </citation>
    <scope>IDENTIFICATION</scope>
    <source>
        <strain evidence="13">wikel</strain>
    </source>
</reference>
<dbReference type="EMBL" id="ABJB010053479">
    <property type="status" value="NOT_ANNOTATED_CDS"/>
    <property type="molecule type" value="Genomic_DNA"/>
</dbReference>
<dbReference type="SMART" id="SM00918">
    <property type="entry name" value="Lig_chan-Glu_bd"/>
    <property type="match status" value="1"/>
</dbReference>
<accession>B7P405</accession>
<dbReference type="EMBL" id="ABJB010847417">
    <property type="status" value="NOT_ANNOTATED_CDS"/>
    <property type="molecule type" value="Genomic_DNA"/>
</dbReference>
<dbReference type="AlphaFoldDB" id="B7P405"/>
<keyword evidence="7" id="KW-0675">Receptor</keyword>
<feature type="non-terminal residue" evidence="12">
    <location>
        <position position="248"/>
    </location>
</feature>
<dbReference type="EnsemblMetazoa" id="ISCW015710-RA">
    <property type="protein sequence ID" value="ISCW015710-PA"/>
    <property type="gene ID" value="ISCW015710"/>
</dbReference>
<dbReference type="GO" id="GO:0015276">
    <property type="term" value="F:ligand-gated monoatomic ion channel activity"/>
    <property type="evidence" value="ECO:0007669"/>
    <property type="project" value="InterPro"/>
</dbReference>
<proteinExistence type="predicted"/>
<keyword evidence="8" id="KW-0325">Glycoprotein</keyword>
<dbReference type="PaxDb" id="6945-B7P405"/>
<feature type="domain" description="Ionotropic glutamate receptor L-glutamate and glycine-binding" evidence="11">
    <location>
        <begin position="180"/>
        <end position="245"/>
    </location>
</feature>
<keyword evidence="3" id="KW-0812">Transmembrane</keyword>
<dbReference type="EMBL" id="ABJB010907874">
    <property type="status" value="NOT_ANNOTATED_CDS"/>
    <property type="molecule type" value="Genomic_DNA"/>
</dbReference>
<evidence type="ECO:0000256" key="6">
    <source>
        <dbReference type="ARBA" id="ARBA00023136"/>
    </source>
</evidence>
<dbReference type="Pfam" id="PF01094">
    <property type="entry name" value="ANF_receptor"/>
    <property type="match status" value="1"/>
</dbReference>
<evidence type="ECO:0000256" key="7">
    <source>
        <dbReference type="ARBA" id="ARBA00023170"/>
    </source>
</evidence>
<keyword evidence="4" id="KW-1133">Transmembrane helix</keyword>
<evidence type="ECO:0000256" key="1">
    <source>
        <dbReference type="ARBA" id="ARBA00004141"/>
    </source>
</evidence>
<dbReference type="EMBL" id="ABJB010128978">
    <property type="status" value="NOT_ANNOTATED_CDS"/>
    <property type="molecule type" value="Genomic_DNA"/>
</dbReference>
<keyword evidence="5" id="KW-0406">Ion transport</keyword>
<keyword evidence="2" id="KW-0813">Transport</keyword>
<name>B7P405_IXOSC</name>
<dbReference type="GO" id="GO:0016020">
    <property type="term" value="C:membrane"/>
    <property type="evidence" value="ECO:0007669"/>
    <property type="project" value="UniProtKB-SubCell"/>
</dbReference>
<reference evidence="12 14" key="1">
    <citation type="submission" date="2008-03" db="EMBL/GenBank/DDBJ databases">
        <title>Annotation of Ixodes scapularis.</title>
        <authorList>
            <consortium name="Ixodes scapularis Genome Project Consortium"/>
            <person name="Caler E."/>
            <person name="Hannick L.I."/>
            <person name="Bidwell S."/>
            <person name="Joardar V."/>
            <person name="Thiagarajan M."/>
            <person name="Amedeo P."/>
            <person name="Galinsky K.J."/>
            <person name="Schobel S."/>
            <person name="Inman J."/>
            <person name="Hostetler J."/>
            <person name="Miller J."/>
            <person name="Hammond M."/>
            <person name="Megy K."/>
            <person name="Lawson D."/>
            <person name="Kodira C."/>
            <person name="Sutton G."/>
            <person name="Meyer J."/>
            <person name="Hill C.A."/>
            <person name="Birren B."/>
            <person name="Nene V."/>
            <person name="Collins F."/>
            <person name="Alarcon-Chaidez F."/>
            <person name="Wikel S."/>
            <person name="Strausberg R."/>
        </authorList>
    </citation>
    <scope>NUCLEOTIDE SEQUENCE [LARGE SCALE GENOMIC DNA]</scope>
    <source>
        <strain evidence="14">Wikel</strain>
        <strain evidence="12">Wikel colony</strain>
    </source>
</reference>
<keyword evidence="14" id="KW-1185">Reference proteome</keyword>
<dbReference type="EMBL" id="ABJB010029715">
    <property type="status" value="NOT_ANNOTATED_CDS"/>
    <property type="molecule type" value="Genomic_DNA"/>
</dbReference>
<dbReference type="Pfam" id="PF10613">
    <property type="entry name" value="Lig_chan-Glu_bd"/>
    <property type="match status" value="1"/>
</dbReference>
<dbReference type="HOGENOM" id="CLU_1122446_0_0_1"/>
<dbReference type="EMBL" id="ABJB010451548">
    <property type="status" value="NOT_ANNOTATED_CDS"/>
    <property type="molecule type" value="Genomic_DNA"/>
</dbReference>
<sequence>DLHTLDLRHFYSSRCNLTGFQLVDPDKPGLKNHQDERVVAGADPLAMLSPRAKEFQRSSDAALAHDAVLSFARGLQALSRARSLEPKHGATCDPGSTPWAYGLSLATQIKAGSVTGLSGRVQFDSFGARTNISFNLVELKDVGLSRAGTWDATRGIHYRQNYSSLYQEVALSLRNKTFRPYVMLKSGSKTTASEGDRLEGFCIDLLREMALLLGFRFEIRLVRDSAYGVSNEHGEWNGLVREVMDRVS</sequence>
<evidence type="ECO:0000256" key="3">
    <source>
        <dbReference type="ARBA" id="ARBA00022692"/>
    </source>
</evidence>
<comment type="subcellular location">
    <subcellularLocation>
        <location evidence="1">Membrane</location>
        <topology evidence="1">Multi-pass membrane protein</topology>
    </subcellularLocation>
</comment>